<evidence type="ECO:0000313" key="1">
    <source>
        <dbReference type="EMBL" id="KIO72774.1"/>
    </source>
</evidence>
<evidence type="ECO:0000313" key="2">
    <source>
        <dbReference type="Proteomes" id="UP000032076"/>
    </source>
</evidence>
<dbReference type="EMBL" id="JXLU01000081">
    <property type="protein sequence ID" value="KIO72774.1"/>
    <property type="molecule type" value="Genomic_DNA"/>
</dbReference>
<proteinExistence type="predicted"/>
<organism evidence="1 2">
    <name type="scientific">Caldibacillus thermoamylovorans</name>
    <dbReference type="NCBI Taxonomy" id="35841"/>
    <lineage>
        <taxon>Bacteria</taxon>
        <taxon>Bacillati</taxon>
        <taxon>Bacillota</taxon>
        <taxon>Bacilli</taxon>
        <taxon>Bacillales</taxon>
        <taxon>Bacillaceae</taxon>
        <taxon>Caldibacillus</taxon>
    </lineage>
</organism>
<dbReference type="Proteomes" id="UP000032076">
    <property type="component" value="Unassembled WGS sequence"/>
</dbReference>
<name>A0ABD4A8U5_9BACI</name>
<protein>
    <submittedName>
        <fullName evidence="1">Uncharacterized protein</fullName>
    </submittedName>
</protein>
<dbReference type="AlphaFoldDB" id="A0ABD4A8U5"/>
<reference evidence="1 2" key="1">
    <citation type="submission" date="2015-01" db="EMBL/GenBank/DDBJ databases">
        <title>Draft Genome Sequences of Four Bacillus thermoamylovorans Strains, Isolated From Food Products.</title>
        <authorList>
            <person name="Krawcyk A.O."/>
            <person name="Berendsen E.M."/>
            <person name="Eijlander R.T."/>
            <person name="de Jong A."/>
            <person name="Wells-Bennik M."/>
            <person name="Kuipers O.P."/>
        </authorList>
    </citation>
    <scope>NUCLEOTIDE SEQUENCE [LARGE SCALE GENOMIC DNA]</scope>
    <source>
        <strain evidence="1 2">B4167</strain>
    </source>
</reference>
<sequence length="42" mass="4916">MNNNILAKVERKQELLTRKPIYFIKHILTRDVPKINIGGARL</sequence>
<gene>
    <name evidence="1" type="ORF">B4167_2716</name>
</gene>
<accession>A0ABD4A8U5</accession>
<comment type="caution">
    <text evidence="1">The sequence shown here is derived from an EMBL/GenBank/DDBJ whole genome shotgun (WGS) entry which is preliminary data.</text>
</comment>